<keyword evidence="2" id="KW-1185">Reference proteome</keyword>
<dbReference type="Gene3D" id="3.40.50.11860">
    <property type="entry name" value="Diphthamide synthesis DPH1/DPH2 domain 3"/>
    <property type="match status" value="1"/>
</dbReference>
<proteinExistence type="predicted"/>
<reference evidence="2" key="1">
    <citation type="submission" date="2015-01" db="EMBL/GenBank/DDBJ databases">
        <authorList>
            <person name="Aksoy S."/>
            <person name="Warren W."/>
            <person name="Wilson R.K."/>
        </authorList>
    </citation>
    <scope>NUCLEOTIDE SEQUENCE [LARGE SCALE GENOMIC DNA]</scope>
    <source>
        <strain evidence="2">IAEA</strain>
    </source>
</reference>
<dbReference type="EMBL" id="JXJN01024416">
    <property type="status" value="NOT_ANNOTATED_CDS"/>
    <property type="molecule type" value="Genomic_DNA"/>
</dbReference>
<accession>A0A1B0C2A3</accession>
<evidence type="ECO:0000313" key="2">
    <source>
        <dbReference type="Proteomes" id="UP000092460"/>
    </source>
</evidence>
<dbReference type="AlphaFoldDB" id="A0A1B0C2A3"/>
<organism evidence="1 2">
    <name type="scientific">Glossina palpalis gambiensis</name>
    <dbReference type="NCBI Taxonomy" id="67801"/>
    <lineage>
        <taxon>Eukaryota</taxon>
        <taxon>Metazoa</taxon>
        <taxon>Ecdysozoa</taxon>
        <taxon>Arthropoda</taxon>
        <taxon>Hexapoda</taxon>
        <taxon>Insecta</taxon>
        <taxon>Pterygota</taxon>
        <taxon>Neoptera</taxon>
        <taxon>Endopterygota</taxon>
        <taxon>Diptera</taxon>
        <taxon>Brachycera</taxon>
        <taxon>Muscomorpha</taxon>
        <taxon>Hippoboscoidea</taxon>
        <taxon>Glossinidae</taxon>
        <taxon>Glossina</taxon>
    </lineage>
</organism>
<sequence length="70" mass="7999">MSIEILRAKKLRKIGIILGTFGRHGNARCYKYLEKPPLLRGFKVTNILEIYPQEMALFKDIDAFAAISTD</sequence>
<evidence type="ECO:0000313" key="1">
    <source>
        <dbReference type="EnsemblMetazoa" id="GPPI047203-PA"/>
    </source>
</evidence>
<protein>
    <submittedName>
        <fullName evidence="1">Uncharacterized protein</fullName>
    </submittedName>
</protein>
<reference evidence="1" key="2">
    <citation type="submission" date="2020-05" db="UniProtKB">
        <authorList>
            <consortium name="EnsemblMetazoa"/>
        </authorList>
    </citation>
    <scope>IDENTIFICATION</scope>
    <source>
        <strain evidence="1">IAEA</strain>
    </source>
</reference>
<name>A0A1B0C2A3_9MUSC</name>
<dbReference type="Proteomes" id="UP000092460">
    <property type="component" value="Unassembled WGS sequence"/>
</dbReference>
<dbReference type="STRING" id="67801.A0A1B0C2A3"/>
<dbReference type="InterPro" id="IPR042265">
    <property type="entry name" value="DPH1/DPH2_3"/>
</dbReference>
<dbReference type="EnsemblMetazoa" id="GPPI047203-RA">
    <property type="protein sequence ID" value="GPPI047203-PA"/>
    <property type="gene ID" value="GPPI047203"/>
</dbReference>
<dbReference type="EMBL" id="JXJN01024415">
    <property type="status" value="NOT_ANNOTATED_CDS"/>
    <property type="molecule type" value="Genomic_DNA"/>
</dbReference>
<dbReference type="VEuPathDB" id="VectorBase:GPPI047203"/>